<evidence type="ECO:0000259" key="5">
    <source>
        <dbReference type="Pfam" id="PF04542"/>
    </source>
</evidence>
<dbReference type="NCBIfam" id="TIGR02937">
    <property type="entry name" value="sigma70-ECF"/>
    <property type="match status" value="1"/>
</dbReference>
<dbReference type="AlphaFoldDB" id="A0A4V3DIR7"/>
<dbReference type="InterPro" id="IPR039425">
    <property type="entry name" value="RNA_pol_sigma-70-like"/>
</dbReference>
<evidence type="ECO:0000313" key="7">
    <source>
        <dbReference type="EMBL" id="TDR23301.1"/>
    </source>
</evidence>
<dbReference type="InterPro" id="IPR013249">
    <property type="entry name" value="RNA_pol_sigma70_r4_t2"/>
</dbReference>
<feature type="domain" description="RNA polymerase sigma factor 70 region 4 type 2" evidence="6">
    <location>
        <begin position="117"/>
        <end position="166"/>
    </location>
</feature>
<proteinExistence type="inferred from homology"/>
<evidence type="ECO:0000256" key="1">
    <source>
        <dbReference type="ARBA" id="ARBA00010641"/>
    </source>
</evidence>
<dbReference type="InterPro" id="IPR013324">
    <property type="entry name" value="RNA_pol_sigma_r3/r4-like"/>
</dbReference>
<dbReference type="EMBL" id="SNZB01000001">
    <property type="protein sequence ID" value="TDR23301.1"/>
    <property type="molecule type" value="Genomic_DNA"/>
</dbReference>
<dbReference type="Pfam" id="PF04542">
    <property type="entry name" value="Sigma70_r2"/>
    <property type="match status" value="1"/>
</dbReference>
<keyword evidence="3" id="KW-0731">Sigma factor</keyword>
<evidence type="ECO:0000313" key="8">
    <source>
        <dbReference type="Proteomes" id="UP000295724"/>
    </source>
</evidence>
<sequence length="181" mass="20820">MNQDTVLSLVNRVVCSNDHTAFERLLKMHQSQIRHFLRRLTAGNHAWADDLSQDTFLLAYQKIHQYRSKGSFSAWLHTIAYRLFLKSIDKVQMVCFDSELHAQNTEKNTLGDDIYAEQLMQILNPKERVVITLSCAAGMSHREIQAVTQMPLGSIKSLIQRAKSKIIKYAEQDTNKQQVQS</sequence>
<keyword evidence="8" id="KW-1185">Reference proteome</keyword>
<accession>A0A4V3DIR7</accession>
<protein>
    <submittedName>
        <fullName evidence="7">RNA polymerase sigma-70 factor (ECF subfamily)</fullName>
    </submittedName>
</protein>
<evidence type="ECO:0000256" key="2">
    <source>
        <dbReference type="ARBA" id="ARBA00023015"/>
    </source>
</evidence>
<dbReference type="GO" id="GO:0016987">
    <property type="term" value="F:sigma factor activity"/>
    <property type="evidence" value="ECO:0007669"/>
    <property type="project" value="UniProtKB-KW"/>
</dbReference>
<dbReference type="RefSeq" id="WP_133566412.1">
    <property type="nucleotide sequence ID" value="NZ_NIHB01000001.1"/>
</dbReference>
<evidence type="ECO:0000259" key="6">
    <source>
        <dbReference type="Pfam" id="PF08281"/>
    </source>
</evidence>
<feature type="domain" description="RNA polymerase sigma-70 region 2" evidence="5">
    <location>
        <begin position="25"/>
        <end position="89"/>
    </location>
</feature>
<dbReference type="SUPFAM" id="SSF88659">
    <property type="entry name" value="Sigma3 and sigma4 domains of RNA polymerase sigma factors"/>
    <property type="match status" value="1"/>
</dbReference>
<keyword evidence="4" id="KW-0804">Transcription</keyword>
<comment type="similarity">
    <text evidence="1">Belongs to the sigma-70 factor family. ECF subfamily.</text>
</comment>
<dbReference type="Pfam" id="PF08281">
    <property type="entry name" value="Sigma70_r4_2"/>
    <property type="match status" value="1"/>
</dbReference>
<dbReference type="InterPro" id="IPR014284">
    <property type="entry name" value="RNA_pol_sigma-70_dom"/>
</dbReference>
<evidence type="ECO:0000256" key="4">
    <source>
        <dbReference type="ARBA" id="ARBA00023163"/>
    </source>
</evidence>
<comment type="caution">
    <text evidence="7">The sequence shown here is derived from an EMBL/GenBank/DDBJ whole genome shotgun (WGS) entry which is preliminary data.</text>
</comment>
<dbReference type="PANTHER" id="PTHR43133:SF51">
    <property type="entry name" value="RNA POLYMERASE SIGMA FACTOR"/>
    <property type="match status" value="1"/>
</dbReference>
<dbReference type="Proteomes" id="UP000295724">
    <property type="component" value="Unassembled WGS sequence"/>
</dbReference>
<dbReference type="Gene3D" id="1.10.10.10">
    <property type="entry name" value="Winged helix-like DNA-binding domain superfamily/Winged helix DNA-binding domain"/>
    <property type="match status" value="1"/>
</dbReference>
<dbReference type="InterPro" id="IPR013325">
    <property type="entry name" value="RNA_pol_sigma_r2"/>
</dbReference>
<dbReference type="InterPro" id="IPR036388">
    <property type="entry name" value="WH-like_DNA-bd_sf"/>
</dbReference>
<dbReference type="GO" id="GO:0006352">
    <property type="term" value="P:DNA-templated transcription initiation"/>
    <property type="evidence" value="ECO:0007669"/>
    <property type="project" value="InterPro"/>
</dbReference>
<evidence type="ECO:0000256" key="3">
    <source>
        <dbReference type="ARBA" id="ARBA00023082"/>
    </source>
</evidence>
<organism evidence="7 8">
    <name type="scientific">Marinicella litoralis</name>
    <dbReference type="NCBI Taxonomy" id="644220"/>
    <lineage>
        <taxon>Bacteria</taxon>
        <taxon>Pseudomonadati</taxon>
        <taxon>Pseudomonadota</taxon>
        <taxon>Gammaproteobacteria</taxon>
        <taxon>Lysobacterales</taxon>
        <taxon>Marinicellaceae</taxon>
        <taxon>Marinicella</taxon>
    </lineage>
</organism>
<dbReference type="InterPro" id="IPR007627">
    <property type="entry name" value="RNA_pol_sigma70_r2"/>
</dbReference>
<name>A0A4V3DIR7_9GAMM</name>
<keyword evidence="2" id="KW-0805">Transcription regulation</keyword>
<dbReference type="SUPFAM" id="SSF88946">
    <property type="entry name" value="Sigma2 domain of RNA polymerase sigma factors"/>
    <property type="match status" value="1"/>
</dbReference>
<dbReference type="PANTHER" id="PTHR43133">
    <property type="entry name" value="RNA POLYMERASE ECF-TYPE SIGMA FACTO"/>
    <property type="match status" value="1"/>
</dbReference>
<reference evidence="7 8" key="1">
    <citation type="submission" date="2019-03" db="EMBL/GenBank/DDBJ databases">
        <title>Genomic Encyclopedia of Type Strains, Phase IV (KMG-IV): sequencing the most valuable type-strain genomes for metagenomic binning, comparative biology and taxonomic classification.</title>
        <authorList>
            <person name="Goeker M."/>
        </authorList>
    </citation>
    <scope>NUCLEOTIDE SEQUENCE [LARGE SCALE GENOMIC DNA]</scope>
    <source>
        <strain evidence="7 8">DSM 25488</strain>
    </source>
</reference>
<dbReference type="Gene3D" id="1.10.1740.10">
    <property type="match status" value="1"/>
</dbReference>
<gene>
    <name evidence="7" type="ORF">C8D91_0161</name>
</gene>
<dbReference type="GO" id="GO:0003677">
    <property type="term" value="F:DNA binding"/>
    <property type="evidence" value="ECO:0007669"/>
    <property type="project" value="InterPro"/>
</dbReference>